<dbReference type="KEGG" id="tpi:TREPR_2671"/>
<evidence type="ECO:0000256" key="3">
    <source>
        <dbReference type="ARBA" id="ARBA00022768"/>
    </source>
</evidence>
<evidence type="ECO:0000256" key="5">
    <source>
        <dbReference type="HAMAP-Rule" id="MF_00050"/>
    </source>
</evidence>
<comment type="similarity">
    <text evidence="1 5">Belongs to the EF-Ts family.</text>
</comment>
<dbReference type="InterPro" id="IPR001816">
    <property type="entry name" value="Transl_elong_EFTs/EF1B"/>
</dbReference>
<name>F5YR64_TREPZ</name>
<dbReference type="GO" id="GO:0005737">
    <property type="term" value="C:cytoplasm"/>
    <property type="evidence" value="ECO:0007669"/>
    <property type="project" value="UniProtKB-SubCell"/>
</dbReference>
<dbReference type="STRING" id="545694.TREPR_2671"/>
<dbReference type="OrthoDB" id="9808348at2"/>
<dbReference type="Pfam" id="PF00889">
    <property type="entry name" value="EF_TS"/>
    <property type="match status" value="1"/>
</dbReference>
<feature type="domain" description="Translation elongation factor EFTs/EF1B dimerisation" evidence="6">
    <location>
        <begin position="70"/>
        <end position="282"/>
    </location>
</feature>
<evidence type="ECO:0000313" key="8">
    <source>
        <dbReference type="Proteomes" id="UP000009223"/>
    </source>
</evidence>
<evidence type="ECO:0000259" key="6">
    <source>
        <dbReference type="Pfam" id="PF00889"/>
    </source>
</evidence>
<feature type="region of interest" description="Involved in Mg(2+) ion dislocation from EF-Tu" evidence="5">
    <location>
        <begin position="79"/>
        <end position="82"/>
    </location>
</feature>
<evidence type="ECO:0000256" key="4">
    <source>
        <dbReference type="ARBA" id="ARBA00022917"/>
    </source>
</evidence>
<dbReference type="FunFam" id="1.10.8.10:FF:000001">
    <property type="entry name" value="Elongation factor Ts"/>
    <property type="match status" value="1"/>
</dbReference>
<dbReference type="InterPro" id="IPR014039">
    <property type="entry name" value="Transl_elong_EFTs/EF1B_dimer"/>
</dbReference>
<dbReference type="InterPro" id="IPR009060">
    <property type="entry name" value="UBA-like_sf"/>
</dbReference>
<protein>
    <recommendedName>
        <fullName evidence="2 5">Elongation factor Ts</fullName>
        <shortName evidence="5">EF-Ts</shortName>
    </recommendedName>
</protein>
<dbReference type="EMBL" id="CP001843">
    <property type="protein sequence ID" value="AEF84764.1"/>
    <property type="molecule type" value="Genomic_DNA"/>
</dbReference>
<keyword evidence="4 5" id="KW-0648">Protein biosynthesis</keyword>
<dbReference type="SUPFAM" id="SSF54713">
    <property type="entry name" value="Elongation factor Ts (EF-Ts), dimerisation domain"/>
    <property type="match status" value="2"/>
</dbReference>
<dbReference type="InterPro" id="IPR036402">
    <property type="entry name" value="EF-Ts_dimer_sf"/>
</dbReference>
<proteinExistence type="inferred from homology"/>
<gene>
    <name evidence="5 7" type="primary">tsf</name>
    <name evidence="7" type="ordered locus">TREPR_2671</name>
</gene>
<dbReference type="PROSITE" id="PS01126">
    <property type="entry name" value="EF_TS_1"/>
    <property type="match status" value="1"/>
</dbReference>
<dbReference type="PANTHER" id="PTHR11741">
    <property type="entry name" value="ELONGATION FACTOR TS"/>
    <property type="match status" value="1"/>
</dbReference>
<dbReference type="Proteomes" id="UP000009223">
    <property type="component" value="Chromosome"/>
</dbReference>
<evidence type="ECO:0000313" key="7">
    <source>
        <dbReference type="EMBL" id="AEF84764.1"/>
    </source>
</evidence>
<dbReference type="CDD" id="cd14275">
    <property type="entry name" value="UBA_EF-Ts"/>
    <property type="match status" value="1"/>
</dbReference>
<dbReference type="Gene3D" id="1.10.8.10">
    <property type="entry name" value="DNA helicase RuvA subunit, C-terminal domain"/>
    <property type="match status" value="1"/>
</dbReference>
<dbReference type="HOGENOM" id="CLU_047155_0_2_12"/>
<dbReference type="eggNOG" id="COG0264">
    <property type="taxonomic scope" value="Bacteria"/>
</dbReference>
<keyword evidence="5" id="KW-0963">Cytoplasm</keyword>
<evidence type="ECO:0000256" key="1">
    <source>
        <dbReference type="ARBA" id="ARBA00005532"/>
    </source>
</evidence>
<comment type="subcellular location">
    <subcellularLocation>
        <location evidence="5">Cytoplasm</location>
    </subcellularLocation>
</comment>
<dbReference type="AlphaFoldDB" id="F5YR64"/>
<evidence type="ECO:0000256" key="2">
    <source>
        <dbReference type="ARBA" id="ARBA00016956"/>
    </source>
</evidence>
<comment type="function">
    <text evidence="5">Associates with the EF-Tu.GDP complex and induces the exchange of GDP to GTP. It remains bound to the aminoacyl-tRNA.EF-Tu.GTP complex up to the GTP hydrolysis stage on the ribosome.</text>
</comment>
<dbReference type="PANTHER" id="PTHR11741:SF0">
    <property type="entry name" value="ELONGATION FACTOR TS, MITOCHONDRIAL"/>
    <property type="match status" value="1"/>
</dbReference>
<dbReference type="InterPro" id="IPR018101">
    <property type="entry name" value="Transl_elong_Ts_CS"/>
</dbReference>
<sequence length="282" mass="30827">MEISASDVKKLREKTGAGMMECKNALVSCESDFAKAEKLLKEKGLAAVEKRSDRATNEGKIFVKVANNTAALVEIATETDFVARNPEFIALGGVIADKVLEKGYTEPNDELAGLVTDLATKIRENMSLKRIKVIKAGANEYVTSYIHGDGNIGVVVKLGADKADVLQKEEAKALAFDLALHIAAFNPLALDKSKVDPAFLKEQEDIFRKQLEQDEKLKGKPANVLDNILKGKISKYLADICLMDQGFVKDEKQTVAQTLSEKSKQLGAALTVNEYVYFKVGQ</sequence>
<keyword evidence="8" id="KW-1185">Reference proteome</keyword>
<dbReference type="GO" id="GO:0003746">
    <property type="term" value="F:translation elongation factor activity"/>
    <property type="evidence" value="ECO:0007669"/>
    <property type="project" value="UniProtKB-UniRule"/>
</dbReference>
<dbReference type="Gene3D" id="1.10.286.20">
    <property type="match status" value="1"/>
</dbReference>
<accession>F5YR64</accession>
<dbReference type="NCBIfam" id="TIGR00116">
    <property type="entry name" value="tsf"/>
    <property type="match status" value="1"/>
</dbReference>
<dbReference type="SUPFAM" id="SSF46934">
    <property type="entry name" value="UBA-like"/>
    <property type="match status" value="1"/>
</dbReference>
<reference evidence="8" key="1">
    <citation type="submission" date="2009-12" db="EMBL/GenBank/DDBJ databases">
        <title>Complete sequence of Treponema primitia strain ZAS-2.</title>
        <authorList>
            <person name="Tetu S.G."/>
            <person name="Matson E."/>
            <person name="Ren Q."/>
            <person name="Seshadri R."/>
            <person name="Elbourne L."/>
            <person name="Hassan K.A."/>
            <person name="Durkin A."/>
            <person name="Radune D."/>
            <person name="Mohamoud Y."/>
            <person name="Shay R."/>
            <person name="Jin S."/>
            <person name="Zhang X."/>
            <person name="Lucey K."/>
            <person name="Ballor N.R."/>
            <person name="Ottesen E."/>
            <person name="Rosenthal R."/>
            <person name="Allen A."/>
            <person name="Leadbetter J.R."/>
            <person name="Paulsen I.T."/>
        </authorList>
    </citation>
    <scope>NUCLEOTIDE SEQUENCE [LARGE SCALE GENOMIC DNA]</scope>
    <source>
        <strain evidence="8">ATCC BAA-887 / DSM 12427 / ZAS-2</strain>
    </source>
</reference>
<dbReference type="RefSeq" id="WP_015707555.1">
    <property type="nucleotide sequence ID" value="NC_015578.1"/>
</dbReference>
<reference evidence="7 8" key="2">
    <citation type="journal article" date="2011" name="ISME J.">
        <title>RNA-seq reveals cooperative metabolic interactions between two termite-gut spirochete species in co-culture.</title>
        <authorList>
            <person name="Rosenthal A.Z."/>
            <person name="Matson E.G."/>
            <person name="Eldar A."/>
            <person name="Leadbetter J.R."/>
        </authorList>
    </citation>
    <scope>NUCLEOTIDE SEQUENCE [LARGE SCALE GENOMIC DNA]</scope>
    <source>
        <strain evidence="8">ATCC BAA-887 / DSM 12427 / ZAS-2</strain>
    </source>
</reference>
<dbReference type="HAMAP" id="MF_00050">
    <property type="entry name" value="EF_Ts"/>
    <property type="match status" value="1"/>
</dbReference>
<keyword evidence="3 5" id="KW-0251">Elongation factor</keyword>
<dbReference type="Gene3D" id="3.30.479.20">
    <property type="entry name" value="Elongation factor Ts, dimerisation domain"/>
    <property type="match status" value="2"/>
</dbReference>
<organism evidence="7 8">
    <name type="scientific">Treponema primitia (strain ATCC BAA-887 / DSM 12427 / ZAS-2)</name>
    <dbReference type="NCBI Taxonomy" id="545694"/>
    <lineage>
        <taxon>Bacteria</taxon>
        <taxon>Pseudomonadati</taxon>
        <taxon>Spirochaetota</taxon>
        <taxon>Spirochaetia</taxon>
        <taxon>Spirochaetales</taxon>
        <taxon>Treponemataceae</taxon>
        <taxon>Treponema</taxon>
    </lineage>
</organism>